<name>A0AAD5RIN7_9PEZI</name>
<dbReference type="EMBL" id="JAKWBI020000427">
    <property type="protein sequence ID" value="KAJ2895102.1"/>
    <property type="molecule type" value="Genomic_DNA"/>
</dbReference>
<dbReference type="AlphaFoldDB" id="A0AAD5RIN7"/>
<evidence type="ECO:0000256" key="1">
    <source>
        <dbReference type="SAM" id="MobiDB-lite"/>
    </source>
</evidence>
<feature type="region of interest" description="Disordered" evidence="1">
    <location>
        <begin position="53"/>
        <end position="291"/>
    </location>
</feature>
<dbReference type="Proteomes" id="UP001201980">
    <property type="component" value="Unassembled WGS sequence"/>
</dbReference>
<protein>
    <submittedName>
        <fullName evidence="2">Uncharacterized protein</fullName>
    </submittedName>
</protein>
<accession>A0AAD5RIN7</accession>
<feature type="compositionally biased region" description="Low complexity" evidence="1">
    <location>
        <begin position="133"/>
        <end position="150"/>
    </location>
</feature>
<feature type="compositionally biased region" description="Basic and acidic residues" evidence="1">
    <location>
        <begin position="61"/>
        <end position="102"/>
    </location>
</feature>
<organism evidence="2 3">
    <name type="scientific">Zalerion maritima</name>
    <dbReference type="NCBI Taxonomy" id="339359"/>
    <lineage>
        <taxon>Eukaryota</taxon>
        <taxon>Fungi</taxon>
        <taxon>Dikarya</taxon>
        <taxon>Ascomycota</taxon>
        <taxon>Pezizomycotina</taxon>
        <taxon>Sordariomycetes</taxon>
        <taxon>Lulworthiomycetidae</taxon>
        <taxon>Lulworthiales</taxon>
        <taxon>Lulworthiaceae</taxon>
        <taxon>Zalerion</taxon>
    </lineage>
</organism>
<reference evidence="2" key="1">
    <citation type="submission" date="2022-07" db="EMBL/GenBank/DDBJ databases">
        <title>Draft genome sequence of Zalerion maritima ATCC 34329, a (micro)plastics degrading marine fungus.</title>
        <authorList>
            <person name="Paco A."/>
            <person name="Goncalves M.F.M."/>
            <person name="Rocha-Santos T.A.P."/>
            <person name="Alves A."/>
        </authorList>
    </citation>
    <scope>NUCLEOTIDE SEQUENCE</scope>
    <source>
        <strain evidence="2">ATCC 34329</strain>
    </source>
</reference>
<keyword evidence="3" id="KW-1185">Reference proteome</keyword>
<feature type="compositionally biased region" description="Basic and acidic residues" evidence="1">
    <location>
        <begin position="232"/>
        <end position="255"/>
    </location>
</feature>
<evidence type="ECO:0000313" key="3">
    <source>
        <dbReference type="Proteomes" id="UP001201980"/>
    </source>
</evidence>
<proteinExistence type="predicted"/>
<sequence length="366" mass="42089">MVGKGSDADWWETMKSHKAELERLKSERDKFKAERDKLQKDSAEQRAYFDGLNNRLSTLEDNNKSLTKKDIEQRKRIDEQAIEIKELRAENSRLTEQNESRTRKMQQILEGGALPPSPKSTGSRVSEDSMSGANPAANTTTPKPSTTSTAVHRSKSKSRKKDDDRERVKERERERERESRERDSREREDRRREKERERERADRAERADRERRADEQRELVAAKEERKKKKLMDKIRAEQEQENRLRGRFEARTSDDDQNSNGSSDRRNKRHSNQPGSTYVEPWGPVSPPVGHQYDEVAYSAQTPAQYGTVAHSGHASHTSPLYAPPSAGYGAYAPPMTTAGAGIASPQYSAATEYVEPRYRESRRR</sequence>
<gene>
    <name evidence="2" type="ORF">MKZ38_006901</name>
</gene>
<evidence type="ECO:0000313" key="2">
    <source>
        <dbReference type="EMBL" id="KAJ2895102.1"/>
    </source>
</evidence>
<feature type="compositionally biased region" description="Polar residues" evidence="1">
    <location>
        <begin position="119"/>
        <end position="132"/>
    </location>
</feature>
<feature type="compositionally biased region" description="Basic and acidic residues" evidence="1">
    <location>
        <begin position="160"/>
        <end position="225"/>
    </location>
</feature>
<comment type="caution">
    <text evidence="2">The sequence shown here is derived from an EMBL/GenBank/DDBJ whole genome shotgun (WGS) entry which is preliminary data.</text>
</comment>